<gene>
    <name evidence="1" type="ORF">ACH5RR_001219</name>
</gene>
<proteinExistence type="predicted"/>
<evidence type="ECO:0000313" key="2">
    <source>
        <dbReference type="Proteomes" id="UP001630127"/>
    </source>
</evidence>
<keyword evidence="2" id="KW-1185">Reference proteome</keyword>
<dbReference type="EMBL" id="JBJUIK010000001">
    <property type="protein sequence ID" value="KAL3537853.1"/>
    <property type="molecule type" value="Genomic_DNA"/>
</dbReference>
<sequence>MIDTIKDSIYEKIIGPEKPSCMHTYSMGPTLKDIRTSNHTSVAQKQAFDDVVNGKIEAMPIEMSVEMDAKLCRFNDDLISCFEERIRNLAPLQREMTTP</sequence>
<protein>
    <submittedName>
        <fullName evidence="1">Uncharacterized protein</fullName>
    </submittedName>
</protein>
<name>A0ABD3B3E8_9GENT</name>
<organism evidence="1 2">
    <name type="scientific">Cinchona calisaya</name>
    <dbReference type="NCBI Taxonomy" id="153742"/>
    <lineage>
        <taxon>Eukaryota</taxon>
        <taxon>Viridiplantae</taxon>
        <taxon>Streptophyta</taxon>
        <taxon>Embryophyta</taxon>
        <taxon>Tracheophyta</taxon>
        <taxon>Spermatophyta</taxon>
        <taxon>Magnoliopsida</taxon>
        <taxon>eudicotyledons</taxon>
        <taxon>Gunneridae</taxon>
        <taxon>Pentapetalae</taxon>
        <taxon>asterids</taxon>
        <taxon>lamiids</taxon>
        <taxon>Gentianales</taxon>
        <taxon>Rubiaceae</taxon>
        <taxon>Cinchonoideae</taxon>
        <taxon>Cinchoneae</taxon>
        <taxon>Cinchona</taxon>
    </lineage>
</organism>
<reference evidence="1 2" key="1">
    <citation type="submission" date="2024-11" db="EMBL/GenBank/DDBJ databases">
        <title>A near-complete genome assembly of Cinchona calisaya.</title>
        <authorList>
            <person name="Lian D.C."/>
            <person name="Zhao X.W."/>
            <person name="Wei L."/>
        </authorList>
    </citation>
    <scope>NUCLEOTIDE SEQUENCE [LARGE SCALE GENOMIC DNA]</scope>
    <source>
        <tissue evidence="1">Nenye</tissue>
    </source>
</reference>
<accession>A0ABD3B3E8</accession>
<dbReference type="Proteomes" id="UP001630127">
    <property type="component" value="Unassembled WGS sequence"/>
</dbReference>
<evidence type="ECO:0000313" key="1">
    <source>
        <dbReference type="EMBL" id="KAL3537853.1"/>
    </source>
</evidence>
<comment type="caution">
    <text evidence="1">The sequence shown here is derived from an EMBL/GenBank/DDBJ whole genome shotgun (WGS) entry which is preliminary data.</text>
</comment>
<dbReference type="AlphaFoldDB" id="A0ABD3B3E8"/>